<feature type="domain" description="FAD dependent oxidoreductase" evidence="2">
    <location>
        <begin position="7"/>
        <end position="345"/>
    </location>
</feature>
<gene>
    <name evidence="3" type="ORF">ALP84_00543</name>
</gene>
<dbReference type="Pfam" id="PF01266">
    <property type="entry name" value="DAO"/>
    <property type="match status" value="1"/>
</dbReference>
<dbReference type="RefSeq" id="WP_095067956.1">
    <property type="nucleotide sequence ID" value="NZ_RBRY01000050.1"/>
</dbReference>
<comment type="caution">
    <text evidence="3">The sequence shown here is derived from an EMBL/GenBank/DDBJ whole genome shotgun (WGS) entry which is preliminary data.</text>
</comment>
<evidence type="ECO:0000313" key="3">
    <source>
        <dbReference type="EMBL" id="RMR60264.1"/>
    </source>
</evidence>
<dbReference type="GO" id="GO:0005737">
    <property type="term" value="C:cytoplasm"/>
    <property type="evidence" value="ECO:0007669"/>
    <property type="project" value="TreeGrafter"/>
</dbReference>
<sequence length="380" mass="40720">MFIDYEIAVIGAGIVGASIAAKLSSTGISVALIDKGAAGALGASGYSGGLVRLYDTDPLLMELAAYSIGLMDEGVFATTYSSALRRTGMIYRAAPDQLEDIWSAIRQHAKVRYPMHLVGTHELDGVHYPHCHKEARVNLFEPRASVGNVRQAVALLSNVVRQYGLLLEHSEVRSIDCRSSHDVRIELGSATLRCRAVVIAAGAWSPDLLPGMDFGLETRSIPLARVMTESTWLMPVIDAVTQSYGIPLTRNIVQTGCGLREAGAWPESLALPDERHALDANQRVQQLSASTGLISVLDVLPGFDSYSLDGRPLVGFCGEHSPVYMATGMSGLGFKFAPAIAQIAFDQLRSHLAGQELSSDWSALSPARARNDSADSSVQP</sequence>
<dbReference type="SUPFAM" id="SSF51905">
    <property type="entry name" value="FAD/NAD(P)-binding domain"/>
    <property type="match status" value="1"/>
</dbReference>
<dbReference type="Proteomes" id="UP000278332">
    <property type="component" value="Unassembled WGS sequence"/>
</dbReference>
<dbReference type="EMBL" id="RBRY01000050">
    <property type="protein sequence ID" value="RMR60264.1"/>
    <property type="molecule type" value="Genomic_DNA"/>
</dbReference>
<keyword evidence="1" id="KW-0560">Oxidoreductase</keyword>
<accession>A0A3M4W8B8</accession>
<dbReference type="GO" id="GO:0016491">
    <property type="term" value="F:oxidoreductase activity"/>
    <property type="evidence" value="ECO:0007669"/>
    <property type="project" value="UniProtKB-KW"/>
</dbReference>
<protein>
    <submittedName>
        <fullName evidence="3">FAD dependent oxidoreductase</fullName>
    </submittedName>
</protein>
<dbReference type="Gene3D" id="3.30.9.10">
    <property type="entry name" value="D-Amino Acid Oxidase, subunit A, domain 2"/>
    <property type="match status" value="1"/>
</dbReference>
<dbReference type="Gene3D" id="3.50.50.60">
    <property type="entry name" value="FAD/NAD(P)-binding domain"/>
    <property type="match status" value="1"/>
</dbReference>
<organism evidence="3 4">
    <name type="scientific">Pseudomonas cichorii</name>
    <dbReference type="NCBI Taxonomy" id="36746"/>
    <lineage>
        <taxon>Bacteria</taxon>
        <taxon>Pseudomonadati</taxon>
        <taxon>Pseudomonadota</taxon>
        <taxon>Gammaproteobacteria</taxon>
        <taxon>Pseudomonadales</taxon>
        <taxon>Pseudomonadaceae</taxon>
        <taxon>Pseudomonas</taxon>
    </lineage>
</organism>
<proteinExistence type="predicted"/>
<dbReference type="PANTHER" id="PTHR13847:SF287">
    <property type="entry name" value="FAD-DEPENDENT OXIDOREDUCTASE DOMAIN-CONTAINING PROTEIN 1"/>
    <property type="match status" value="1"/>
</dbReference>
<dbReference type="AlphaFoldDB" id="A0A3M4W8B8"/>
<evidence type="ECO:0000313" key="4">
    <source>
        <dbReference type="Proteomes" id="UP000278332"/>
    </source>
</evidence>
<evidence type="ECO:0000259" key="2">
    <source>
        <dbReference type="Pfam" id="PF01266"/>
    </source>
</evidence>
<dbReference type="PANTHER" id="PTHR13847">
    <property type="entry name" value="SARCOSINE DEHYDROGENASE-RELATED"/>
    <property type="match status" value="1"/>
</dbReference>
<evidence type="ECO:0000256" key="1">
    <source>
        <dbReference type="ARBA" id="ARBA00023002"/>
    </source>
</evidence>
<dbReference type="InterPro" id="IPR006076">
    <property type="entry name" value="FAD-dep_OxRdtase"/>
</dbReference>
<reference evidence="3 4" key="1">
    <citation type="submission" date="2018-08" db="EMBL/GenBank/DDBJ databases">
        <title>Recombination of ecologically and evolutionarily significant loci maintains genetic cohesion in the Pseudomonas syringae species complex.</title>
        <authorList>
            <person name="Dillon M."/>
            <person name="Thakur S."/>
            <person name="Almeida R.N.D."/>
            <person name="Weir B.S."/>
            <person name="Guttman D.S."/>
        </authorList>
    </citation>
    <scope>NUCLEOTIDE SEQUENCE [LARGE SCALE GENOMIC DNA]</scope>
    <source>
        <strain evidence="3 4">ICMP 6917</strain>
    </source>
</reference>
<name>A0A3M4W8B8_PSECI</name>
<dbReference type="InterPro" id="IPR036188">
    <property type="entry name" value="FAD/NAD-bd_sf"/>
</dbReference>